<organism evidence="3 4">
    <name type="scientific">Phialemonium atrogriseum</name>
    <dbReference type="NCBI Taxonomy" id="1093897"/>
    <lineage>
        <taxon>Eukaryota</taxon>
        <taxon>Fungi</taxon>
        <taxon>Dikarya</taxon>
        <taxon>Ascomycota</taxon>
        <taxon>Pezizomycotina</taxon>
        <taxon>Sordariomycetes</taxon>
        <taxon>Sordariomycetidae</taxon>
        <taxon>Cephalothecales</taxon>
        <taxon>Cephalothecaceae</taxon>
        <taxon>Phialemonium</taxon>
    </lineage>
</organism>
<dbReference type="Proteomes" id="UP001244011">
    <property type="component" value="Unassembled WGS sequence"/>
</dbReference>
<accession>A0AAJ0BZC2</accession>
<feature type="compositionally biased region" description="Low complexity" evidence="1">
    <location>
        <begin position="73"/>
        <end position="90"/>
    </location>
</feature>
<sequence length="279" mass="30222">MRPERKHPLRTYSRRVQLETVPDAPTKRRKIEQSESDAVRLPAGSDPPRLPELPKPEPAKRGSILSFFKPLNSSSSAATPCTTSDPTDPVSTPPSSPPVLAKARKRRRLTTRPGLETSDTSEGPGSAPDDPGGGEDNHSDRAVPAACGDARLSRGSRTDQAKDGIVERGPNLGPTKGEQIALRETKPGSLSAEEALTDAKDGSGTTKRRARWRANQAKVQTTLSLSLKDEPGFRICNDCGMLYNPLNEKDRKDHARRHAASLRKRNAGLPTGYNNGIQE</sequence>
<feature type="compositionally biased region" description="Low complexity" evidence="1">
    <location>
        <begin position="121"/>
        <end position="130"/>
    </location>
</feature>
<comment type="caution">
    <text evidence="3">The sequence shown here is derived from an EMBL/GenBank/DDBJ whole genome shotgun (WGS) entry which is preliminary data.</text>
</comment>
<feature type="region of interest" description="Disordered" evidence="1">
    <location>
        <begin position="1"/>
        <end position="215"/>
    </location>
</feature>
<reference evidence="3" key="1">
    <citation type="submission" date="2023-06" db="EMBL/GenBank/DDBJ databases">
        <title>Genome-scale phylogeny and comparative genomics of the fungal order Sordariales.</title>
        <authorList>
            <consortium name="Lawrence Berkeley National Laboratory"/>
            <person name="Hensen N."/>
            <person name="Bonometti L."/>
            <person name="Westerberg I."/>
            <person name="Brannstrom I.O."/>
            <person name="Guillou S."/>
            <person name="Cros-Aarteil S."/>
            <person name="Calhoun S."/>
            <person name="Haridas S."/>
            <person name="Kuo A."/>
            <person name="Mondo S."/>
            <person name="Pangilinan J."/>
            <person name="Riley R."/>
            <person name="Labutti K."/>
            <person name="Andreopoulos B."/>
            <person name="Lipzen A."/>
            <person name="Chen C."/>
            <person name="Yanf M."/>
            <person name="Daum C."/>
            <person name="Ng V."/>
            <person name="Clum A."/>
            <person name="Steindorff A."/>
            <person name="Ohm R."/>
            <person name="Martin F."/>
            <person name="Silar P."/>
            <person name="Natvig D."/>
            <person name="Lalanne C."/>
            <person name="Gautier V."/>
            <person name="Ament-Velasquez S.L."/>
            <person name="Kruys A."/>
            <person name="Hutchinson M.I."/>
            <person name="Powell A.J."/>
            <person name="Barry K."/>
            <person name="Miller A.N."/>
            <person name="Grigoriev I.V."/>
            <person name="Debuchy R."/>
            <person name="Gladieux P."/>
            <person name="Thoren M.H."/>
            <person name="Johannesson H."/>
        </authorList>
    </citation>
    <scope>NUCLEOTIDE SEQUENCE</scope>
    <source>
        <strain evidence="3">8032-3</strain>
    </source>
</reference>
<keyword evidence="4" id="KW-1185">Reference proteome</keyword>
<dbReference type="EMBL" id="MU839008">
    <property type="protein sequence ID" value="KAK1767285.1"/>
    <property type="molecule type" value="Genomic_DNA"/>
</dbReference>
<feature type="domain" description="N-acetyltransferase ESCO zinc-finger" evidence="2">
    <location>
        <begin position="220"/>
        <end position="259"/>
    </location>
</feature>
<evidence type="ECO:0000259" key="2">
    <source>
        <dbReference type="Pfam" id="PF13878"/>
    </source>
</evidence>
<feature type="compositionally biased region" description="Basic residues" evidence="1">
    <location>
        <begin position="254"/>
        <end position="266"/>
    </location>
</feature>
<feature type="region of interest" description="Disordered" evidence="1">
    <location>
        <begin position="250"/>
        <end position="279"/>
    </location>
</feature>
<dbReference type="Pfam" id="PF13878">
    <property type="entry name" value="zf-C2H2_3"/>
    <property type="match status" value="1"/>
</dbReference>
<evidence type="ECO:0000256" key="1">
    <source>
        <dbReference type="SAM" id="MobiDB-lite"/>
    </source>
</evidence>
<dbReference type="InterPro" id="IPR028005">
    <property type="entry name" value="AcTrfase_ESCO_Znf_dom"/>
</dbReference>
<gene>
    <name evidence="3" type="ORF">QBC33DRAFT_537889</name>
</gene>
<feature type="compositionally biased region" description="Basic residues" evidence="1">
    <location>
        <begin position="1"/>
        <end position="13"/>
    </location>
</feature>
<evidence type="ECO:0000313" key="4">
    <source>
        <dbReference type="Proteomes" id="UP001244011"/>
    </source>
</evidence>
<feature type="compositionally biased region" description="Basic and acidic residues" evidence="1">
    <location>
        <begin position="156"/>
        <end position="166"/>
    </location>
</feature>
<name>A0AAJ0BZC2_9PEZI</name>
<evidence type="ECO:0000313" key="3">
    <source>
        <dbReference type="EMBL" id="KAK1767285.1"/>
    </source>
</evidence>
<protein>
    <recommendedName>
        <fullName evidence="2">N-acetyltransferase ESCO zinc-finger domain-containing protein</fullName>
    </recommendedName>
</protein>
<dbReference type="GeneID" id="85311017"/>
<proteinExistence type="predicted"/>
<dbReference type="RefSeq" id="XP_060283498.1">
    <property type="nucleotide sequence ID" value="XM_060427830.1"/>
</dbReference>
<dbReference type="AlphaFoldDB" id="A0AAJ0BZC2"/>